<evidence type="ECO:0000313" key="1">
    <source>
        <dbReference type="EMBL" id="VYT15476.1"/>
    </source>
</evidence>
<proteinExistence type="predicted"/>
<name>A0A6N2UJK6_9FIRM</name>
<dbReference type="InterPro" id="IPR029063">
    <property type="entry name" value="SAM-dependent_MTases_sf"/>
</dbReference>
<reference evidence="1" key="1">
    <citation type="submission" date="2019-11" db="EMBL/GenBank/DDBJ databases">
        <authorList>
            <person name="Feng L."/>
        </authorList>
    </citation>
    <scope>NUCLEOTIDE SEQUENCE</scope>
    <source>
        <strain evidence="1">AundefinedLFYP135</strain>
    </source>
</reference>
<gene>
    <name evidence="1" type="ORF">AULFYP135_01864</name>
</gene>
<dbReference type="EMBL" id="CACRSL010000003">
    <property type="protein sequence ID" value="VYT15476.1"/>
    <property type="molecule type" value="Genomic_DNA"/>
</dbReference>
<protein>
    <submittedName>
        <fullName evidence="1">Uncharacterized protein</fullName>
    </submittedName>
</protein>
<sequence length="89" mass="10101">MADFKFTSNFKASVKAERYENCEMTVRKELKMNLQEPSLFDWLIEAHTHIGLDRQGPGSSEMTLRALGFVDNLDANFRIVDLGCEKSAS</sequence>
<accession>A0A6N2UJK6</accession>
<dbReference type="Gene3D" id="3.40.50.150">
    <property type="entry name" value="Vaccinia Virus protein VP39"/>
    <property type="match status" value="1"/>
</dbReference>
<dbReference type="AlphaFoldDB" id="A0A6N2UJK6"/>
<organism evidence="1">
    <name type="scientific">uncultured Anaerotruncus sp</name>
    <dbReference type="NCBI Taxonomy" id="905011"/>
    <lineage>
        <taxon>Bacteria</taxon>
        <taxon>Bacillati</taxon>
        <taxon>Bacillota</taxon>
        <taxon>Clostridia</taxon>
        <taxon>Eubacteriales</taxon>
        <taxon>Oscillospiraceae</taxon>
        <taxon>Anaerotruncus</taxon>
        <taxon>environmental samples</taxon>
    </lineage>
</organism>